<dbReference type="Pfam" id="PF07992">
    <property type="entry name" value="Pyr_redox_2"/>
    <property type="match status" value="1"/>
</dbReference>
<dbReference type="PANTHER" id="PTHR42737">
    <property type="entry name" value="GLUTATHIONE REDUCTASE"/>
    <property type="match status" value="1"/>
</dbReference>
<dbReference type="Proteomes" id="UP000242450">
    <property type="component" value="Chromosome 3"/>
</dbReference>
<proteinExistence type="inferred from homology"/>
<evidence type="ECO:0000256" key="7">
    <source>
        <dbReference type="ARBA" id="ARBA00023284"/>
    </source>
</evidence>
<evidence type="ECO:0000256" key="3">
    <source>
        <dbReference type="ARBA" id="ARBA00022630"/>
    </source>
</evidence>
<keyword evidence="6" id="KW-1015">Disulfide bond</keyword>
<evidence type="ECO:0000256" key="8">
    <source>
        <dbReference type="SAM" id="MobiDB-lite"/>
    </source>
</evidence>
<feature type="region of interest" description="Disordered" evidence="8">
    <location>
        <begin position="50"/>
        <end position="119"/>
    </location>
</feature>
<dbReference type="GO" id="GO:0004362">
    <property type="term" value="F:glutathione-disulfide reductase (NADPH) activity"/>
    <property type="evidence" value="ECO:0007669"/>
    <property type="project" value="TreeGrafter"/>
</dbReference>
<dbReference type="GO" id="GO:0006749">
    <property type="term" value="P:glutathione metabolic process"/>
    <property type="evidence" value="ECO:0007669"/>
    <property type="project" value="TreeGrafter"/>
</dbReference>
<feature type="compositionally biased region" description="Polar residues" evidence="8">
    <location>
        <begin position="96"/>
        <end position="109"/>
    </location>
</feature>
<keyword evidence="5" id="KW-0560">Oxidoreductase</keyword>
<dbReference type="PANTHER" id="PTHR42737:SF8">
    <property type="entry name" value="THIOREDOXIN-DISULFIDE REDUCTASE"/>
    <property type="match status" value="1"/>
</dbReference>
<sequence>MPLDAHWLCLPAFHVRPFVQTVRMTRSCPCCCWLPGVLPLVPEPPCTPASLPAGSHSAAPPPPFHTAPPSASQASSSPDPKLCLLPPTSDGRQEENVQSGLASQESRLQNPVKMNGSKDLPEPYDYDLIIIGGGLGGTCVNVGCIPKKLMHQAALLGQALRDSRNYGWNVEETGKEKIYSAERFLIATGERPRYLGIPGDKEYCISSDDLFSLPYCPGKTLVVGASYVALECAGFLAGIGLDVTVMVRSILLRGFDQDMANKIGEHMQEHGIKFIRQFVPIKVEQIEAGTPGRLRVVAKSTNSDQTIEEEYNTVLLAIGRDACTRKIGLENVGVKINEKTGKIPVTEEEQTNVPYIYAIGDILEGKLELTPVAIQAGRLLAQRLYGGSTVK</sequence>
<dbReference type="OrthoDB" id="5956163at2759"/>
<dbReference type="PRINTS" id="PR00368">
    <property type="entry name" value="FADPNR"/>
</dbReference>
<organism evidence="10 11">
    <name type="scientific">Cervus elaphus hippelaphus</name>
    <name type="common">European red deer</name>
    <dbReference type="NCBI Taxonomy" id="46360"/>
    <lineage>
        <taxon>Eukaryota</taxon>
        <taxon>Metazoa</taxon>
        <taxon>Chordata</taxon>
        <taxon>Craniata</taxon>
        <taxon>Vertebrata</taxon>
        <taxon>Euteleostomi</taxon>
        <taxon>Mammalia</taxon>
        <taxon>Eutheria</taxon>
        <taxon>Laurasiatheria</taxon>
        <taxon>Artiodactyla</taxon>
        <taxon>Ruminantia</taxon>
        <taxon>Pecora</taxon>
        <taxon>Cervidae</taxon>
        <taxon>Cervinae</taxon>
        <taxon>Cervus</taxon>
    </lineage>
</organism>
<dbReference type="Gene3D" id="3.50.50.60">
    <property type="entry name" value="FAD/NAD(P)-binding domain"/>
    <property type="match status" value="3"/>
</dbReference>
<reference evidence="10 11" key="1">
    <citation type="journal article" date="2018" name="Mol. Genet. Genomics">
        <title>The red deer Cervus elaphus genome CerEla1.0: sequencing, annotating, genes, and chromosomes.</title>
        <authorList>
            <person name="Bana N.A."/>
            <person name="Nyiri A."/>
            <person name="Nagy J."/>
            <person name="Frank K."/>
            <person name="Nagy T."/>
            <person name="Steger V."/>
            <person name="Schiller M."/>
            <person name="Lakatos P."/>
            <person name="Sugar L."/>
            <person name="Horn P."/>
            <person name="Barta E."/>
            <person name="Orosz L."/>
        </authorList>
    </citation>
    <scope>NUCLEOTIDE SEQUENCE [LARGE SCALE GENOMIC DNA]</scope>
    <source>
        <strain evidence="10">Hungarian</strain>
    </source>
</reference>
<evidence type="ECO:0000313" key="10">
    <source>
        <dbReference type="EMBL" id="OWK16594.1"/>
    </source>
</evidence>
<feature type="compositionally biased region" description="Low complexity" evidence="8">
    <location>
        <begin position="67"/>
        <end position="78"/>
    </location>
</feature>
<keyword evidence="4" id="KW-0274">FAD</keyword>
<evidence type="ECO:0000256" key="4">
    <source>
        <dbReference type="ARBA" id="ARBA00022827"/>
    </source>
</evidence>
<dbReference type="InterPro" id="IPR023753">
    <property type="entry name" value="FAD/NAD-binding_dom"/>
</dbReference>
<dbReference type="InterPro" id="IPR036188">
    <property type="entry name" value="FAD/NAD-bd_sf"/>
</dbReference>
<keyword evidence="3" id="KW-0285">Flavoprotein</keyword>
<evidence type="ECO:0000256" key="1">
    <source>
        <dbReference type="ARBA" id="ARBA00001974"/>
    </source>
</evidence>
<keyword evidence="11" id="KW-1185">Reference proteome</keyword>
<dbReference type="FunFam" id="3.50.50.60:FF:000012">
    <property type="entry name" value="Thioredoxin reductase 1, cytoplasmic"/>
    <property type="match status" value="1"/>
</dbReference>
<dbReference type="EMBL" id="MKHE01000003">
    <property type="protein sequence ID" value="OWK16594.1"/>
    <property type="molecule type" value="Genomic_DNA"/>
</dbReference>
<dbReference type="GO" id="GO:0005739">
    <property type="term" value="C:mitochondrion"/>
    <property type="evidence" value="ECO:0007669"/>
    <property type="project" value="TreeGrafter"/>
</dbReference>
<evidence type="ECO:0000313" key="11">
    <source>
        <dbReference type="Proteomes" id="UP000242450"/>
    </source>
</evidence>
<dbReference type="GO" id="GO:0045454">
    <property type="term" value="P:cell redox homeostasis"/>
    <property type="evidence" value="ECO:0007669"/>
    <property type="project" value="InterPro"/>
</dbReference>
<evidence type="ECO:0000256" key="6">
    <source>
        <dbReference type="ARBA" id="ARBA00023157"/>
    </source>
</evidence>
<protein>
    <recommendedName>
        <fullName evidence="9">FAD/NAD(P)-binding domain-containing protein</fullName>
    </recommendedName>
</protein>
<evidence type="ECO:0000256" key="2">
    <source>
        <dbReference type="ARBA" id="ARBA00007532"/>
    </source>
</evidence>
<dbReference type="GO" id="GO:0005829">
    <property type="term" value="C:cytosol"/>
    <property type="evidence" value="ECO:0007669"/>
    <property type="project" value="TreeGrafter"/>
</dbReference>
<accession>A0A212DEM5</accession>
<feature type="domain" description="FAD/NAD(P)-binding" evidence="9">
    <location>
        <begin position="171"/>
        <end position="377"/>
    </location>
</feature>
<evidence type="ECO:0000259" key="9">
    <source>
        <dbReference type="Pfam" id="PF07992"/>
    </source>
</evidence>
<evidence type="ECO:0000256" key="5">
    <source>
        <dbReference type="ARBA" id="ARBA00023002"/>
    </source>
</evidence>
<comment type="similarity">
    <text evidence="2">Belongs to the class-I pyridine nucleotide-disulfide oxidoreductase family.</text>
</comment>
<dbReference type="InterPro" id="IPR012999">
    <property type="entry name" value="Pyr_OxRdtase_I_AS"/>
</dbReference>
<dbReference type="AlphaFoldDB" id="A0A212DEM5"/>
<dbReference type="PRINTS" id="PR00411">
    <property type="entry name" value="PNDRDTASEI"/>
</dbReference>
<dbReference type="SUPFAM" id="SSF51905">
    <property type="entry name" value="FAD/NAD(P)-binding domain"/>
    <property type="match status" value="1"/>
</dbReference>
<keyword evidence="7" id="KW-0676">Redox-active center</keyword>
<comment type="cofactor">
    <cofactor evidence="1">
        <name>FAD</name>
        <dbReference type="ChEBI" id="CHEBI:57692"/>
    </cofactor>
</comment>
<dbReference type="GO" id="GO:0050660">
    <property type="term" value="F:flavin adenine dinucleotide binding"/>
    <property type="evidence" value="ECO:0007669"/>
    <property type="project" value="InterPro"/>
</dbReference>
<dbReference type="InterPro" id="IPR046952">
    <property type="entry name" value="GSHR/TRXR-like"/>
</dbReference>
<dbReference type="GO" id="GO:0034599">
    <property type="term" value="P:cellular response to oxidative stress"/>
    <property type="evidence" value="ECO:0007669"/>
    <property type="project" value="TreeGrafter"/>
</dbReference>
<comment type="caution">
    <text evidence="10">The sequence shown here is derived from an EMBL/GenBank/DDBJ whole genome shotgun (WGS) entry which is preliminary data.</text>
</comment>
<dbReference type="PROSITE" id="PS00076">
    <property type="entry name" value="PYRIDINE_REDOX_1"/>
    <property type="match status" value="1"/>
</dbReference>
<name>A0A212DEM5_CEREH</name>
<gene>
    <name evidence="10" type="ORF">Celaphus_00011814</name>
</gene>
<feature type="non-terminal residue" evidence="10">
    <location>
        <position position="391"/>
    </location>
</feature>